<feature type="transmembrane region" description="Helical" evidence="2">
    <location>
        <begin position="97"/>
        <end position="116"/>
    </location>
</feature>
<accession>A0A2I9CVX8</accession>
<evidence type="ECO:0000256" key="2">
    <source>
        <dbReference type="SAM" id="Phobius"/>
    </source>
</evidence>
<feature type="region of interest" description="Disordered" evidence="1">
    <location>
        <begin position="306"/>
        <end position="348"/>
    </location>
</feature>
<proteinExistence type="predicted"/>
<organism evidence="4 5">
    <name type="scientific">Deinococcus aerius</name>
    <dbReference type="NCBI Taxonomy" id="200253"/>
    <lineage>
        <taxon>Bacteria</taxon>
        <taxon>Thermotogati</taxon>
        <taxon>Deinococcota</taxon>
        <taxon>Deinococci</taxon>
        <taxon>Deinococcales</taxon>
        <taxon>Deinococcaceae</taxon>
        <taxon>Deinococcus</taxon>
    </lineage>
</organism>
<keyword evidence="5" id="KW-1185">Reference proteome</keyword>
<name>A0A2I9CVX8_9DEIO</name>
<keyword evidence="2" id="KW-0472">Membrane</keyword>
<feature type="transmembrane region" description="Helical" evidence="2">
    <location>
        <begin position="70"/>
        <end position="91"/>
    </location>
</feature>
<keyword evidence="2" id="KW-1133">Transmembrane helix</keyword>
<dbReference type="PANTHER" id="PTHR45138">
    <property type="entry name" value="REGULATORY COMPONENTS OF SENSORY TRANSDUCTION SYSTEM"/>
    <property type="match status" value="1"/>
</dbReference>
<dbReference type="CDD" id="cd01949">
    <property type="entry name" value="GGDEF"/>
    <property type="match status" value="1"/>
</dbReference>
<evidence type="ECO:0000313" key="4">
    <source>
        <dbReference type="EMBL" id="GBF06129.1"/>
    </source>
</evidence>
<keyword evidence="2" id="KW-0812">Transmembrane</keyword>
<dbReference type="InterPro" id="IPR000160">
    <property type="entry name" value="GGDEF_dom"/>
</dbReference>
<dbReference type="GO" id="GO:0005886">
    <property type="term" value="C:plasma membrane"/>
    <property type="evidence" value="ECO:0007669"/>
    <property type="project" value="TreeGrafter"/>
</dbReference>
<dbReference type="Gene3D" id="3.30.70.270">
    <property type="match status" value="1"/>
</dbReference>
<sequence>MRGALGWLRRVEPPQILLWVPLLAALVVVAILTTLHRTTPIYSAILAFIVAFDLLALCGPPRLRSGLLRAAPLTYAVTLLTGWLVALYVLPGHPATPLVRLSIILYTTIIYVFFFVRYPPRAASLWSGAALAAFVLGTLPHSARTLGGVGAFDGAALPLTLLFAHGSLILVLRSFGLTRDQLAQAQAGMQAMYDLAHRDALTGLPNRRALEQDLDRTVQGEPGGVLLAVIDVDGLKRVNDTLGHAAGDDLLRRFALGFARNTVSAGRAYRISGDEFALLLPGAGSEEARRLVEDVTRGVRKTYPQAGASVGTARHQPGESASGWLSRADRAMYRHKKRSQEEGAPPAR</sequence>
<reference evidence="5" key="1">
    <citation type="submission" date="2018-01" db="EMBL/GenBank/DDBJ databases">
        <title>Draft Genome Sequence of the Radioresistant Bacterium Deinococcus aerius TR0125, Isolated from the Higher Atmosphere above Japan.</title>
        <authorList>
            <person name="Satoh K."/>
            <person name="Arai H."/>
            <person name="Sanzen T."/>
            <person name="Kawaguchi Y."/>
            <person name="Hayashi H."/>
            <person name="Yokobori S."/>
            <person name="Yamagishi A."/>
            <person name="Oono Y."/>
            <person name="Narumi I."/>
        </authorList>
    </citation>
    <scope>NUCLEOTIDE SEQUENCE [LARGE SCALE GENOMIC DNA]</scope>
    <source>
        <strain evidence="5">TR0125</strain>
    </source>
</reference>
<comment type="caution">
    <text evidence="4">The sequence shown here is derived from an EMBL/GenBank/DDBJ whole genome shotgun (WGS) entry which is preliminary data.</text>
</comment>
<feature type="transmembrane region" description="Helical" evidence="2">
    <location>
        <begin position="41"/>
        <end position="58"/>
    </location>
</feature>
<dbReference type="Pfam" id="PF00990">
    <property type="entry name" value="GGDEF"/>
    <property type="match status" value="1"/>
</dbReference>
<dbReference type="PANTHER" id="PTHR45138:SF9">
    <property type="entry name" value="DIGUANYLATE CYCLASE DGCM-RELATED"/>
    <property type="match status" value="1"/>
</dbReference>
<dbReference type="SUPFAM" id="SSF55073">
    <property type="entry name" value="Nucleotide cyclase"/>
    <property type="match status" value="1"/>
</dbReference>
<dbReference type="Proteomes" id="UP000236569">
    <property type="component" value="Unassembled WGS sequence"/>
</dbReference>
<dbReference type="InterPro" id="IPR043128">
    <property type="entry name" value="Rev_trsase/Diguanyl_cyclase"/>
</dbReference>
<evidence type="ECO:0000256" key="1">
    <source>
        <dbReference type="SAM" id="MobiDB-lite"/>
    </source>
</evidence>
<dbReference type="NCBIfam" id="TIGR00254">
    <property type="entry name" value="GGDEF"/>
    <property type="match status" value="1"/>
</dbReference>
<dbReference type="PROSITE" id="PS50887">
    <property type="entry name" value="GGDEF"/>
    <property type="match status" value="1"/>
</dbReference>
<feature type="transmembrane region" description="Helical" evidence="2">
    <location>
        <begin position="16"/>
        <end position="35"/>
    </location>
</feature>
<feature type="transmembrane region" description="Helical" evidence="2">
    <location>
        <begin position="155"/>
        <end position="172"/>
    </location>
</feature>
<evidence type="ECO:0000313" key="5">
    <source>
        <dbReference type="Proteomes" id="UP000236569"/>
    </source>
</evidence>
<dbReference type="GO" id="GO:0052621">
    <property type="term" value="F:diguanylate cyclase activity"/>
    <property type="evidence" value="ECO:0007669"/>
    <property type="project" value="TreeGrafter"/>
</dbReference>
<dbReference type="RefSeq" id="WP_103129523.1">
    <property type="nucleotide sequence ID" value="NZ_BFAG01000007.1"/>
</dbReference>
<dbReference type="GO" id="GO:1902201">
    <property type="term" value="P:negative regulation of bacterial-type flagellum-dependent cell motility"/>
    <property type="evidence" value="ECO:0007669"/>
    <property type="project" value="TreeGrafter"/>
</dbReference>
<gene>
    <name evidence="4" type="ORF">DAERI_070127</name>
</gene>
<dbReference type="SMART" id="SM00267">
    <property type="entry name" value="GGDEF"/>
    <property type="match status" value="1"/>
</dbReference>
<dbReference type="EMBL" id="BFAG01000007">
    <property type="protein sequence ID" value="GBF06129.1"/>
    <property type="molecule type" value="Genomic_DNA"/>
</dbReference>
<dbReference type="AlphaFoldDB" id="A0A2I9CVX8"/>
<dbReference type="InterPro" id="IPR050469">
    <property type="entry name" value="Diguanylate_Cyclase"/>
</dbReference>
<protein>
    <submittedName>
        <fullName evidence="4">Diguanylate cyclase/phosphodiesterase domain 2</fullName>
    </submittedName>
</protein>
<dbReference type="InterPro" id="IPR029787">
    <property type="entry name" value="Nucleotide_cyclase"/>
</dbReference>
<dbReference type="GO" id="GO:0043709">
    <property type="term" value="P:cell adhesion involved in single-species biofilm formation"/>
    <property type="evidence" value="ECO:0007669"/>
    <property type="project" value="TreeGrafter"/>
</dbReference>
<evidence type="ECO:0000259" key="3">
    <source>
        <dbReference type="PROSITE" id="PS50887"/>
    </source>
</evidence>
<feature type="domain" description="GGDEF" evidence="3">
    <location>
        <begin position="223"/>
        <end position="348"/>
    </location>
</feature>
<dbReference type="OrthoDB" id="68376at2"/>
<feature type="transmembrane region" description="Helical" evidence="2">
    <location>
        <begin position="123"/>
        <end position="143"/>
    </location>
</feature>